<comment type="caution">
    <text evidence="1">The sequence shown here is derived from an EMBL/GenBank/DDBJ whole genome shotgun (WGS) entry which is preliminary data.</text>
</comment>
<name>A0A8J3IE73_9CHLR</name>
<evidence type="ECO:0000313" key="1">
    <source>
        <dbReference type="EMBL" id="GHO50374.1"/>
    </source>
</evidence>
<dbReference type="AlphaFoldDB" id="A0A8J3IE73"/>
<dbReference type="Proteomes" id="UP000612362">
    <property type="component" value="Unassembled WGS sequence"/>
</dbReference>
<protein>
    <submittedName>
        <fullName evidence="1">Uncharacterized protein</fullName>
    </submittedName>
</protein>
<gene>
    <name evidence="1" type="ORF">KSX_85370</name>
</gene>
<dbReference type="EMBL" id="BNJF01000008">
    <property type="protein sequence ID" value="GHO50374.1"/>
    <property type="molecule type" value="Genomic_DNA"/>
</dbReference>
<reference evidence="1" key="1">
    <citation type="submission" date="2020-10" db="EMBL/GenBank/DDBJ databases">
        <title>Taxonomic study of unclassified bacteria belonging to the class Ktedonobacteria.</title>
        <authorList>
            <person name="Yabe S."/>
            <person name="Wang C.M."/>
            <person name="Zheng Y."/>
            <person name="Sakai Y."/>
            <person name="Cavaletti L."/>
            <person name="Monciardini P."/>
            <person name="Donadio S."/>
        </authorList>
    </citation>
    <scope>NUCLEOTIDE SEQUENCE</scope>
    <source>
        <strain evidence="1">SOSP1-1</strain>
    </source>
</reference>
<proteinExistence type="predicted"/>
<evidence type="ECO:0000313" key="2">
    <source>
        <dbReference type="Proteomes" id="UP000612362"/>
    </source>
</evidence>
<sequence>MWSERAELEVGRVNRVEDEKAGKFERRDYEVVLGAAVFPGREHAGATETKFKPSPSRAK</sequence>
<accession>A0A8J3IE73</accession>
<organism evidence="1 2">
    <name type="scientific">Ktedonospora formicarum</name>
    <dbReference type="NCBI Taxonomy" id="2778364"/>
    <lineage>
        <taxon>Bacteria</taxon>
        <taxon>Bacillati</taxon>
        <taxon>Chloroflexota</taxon>
        <taxon>Ktedonobacteria</taxon>
        <taxon>Ktedonobacterales</taxon>
        <taxon>Ktedonobacteraceae</taxon>
        <taxon>Ktedonospora</taxon>
    </lineage>
</organism>
<keyword evidence="2" id="KW-1185">Reference proteome</keyword>